<keyword evidence="6" id="KW-1185">Reference proteome</keyword>
<dbReference type="SUPFAM" id="SSF75005">
    <property type="entry name" value="Arabinanase/levansucrase/invertase"/>
    <property type="match status" value="1"/>
</dbReference>
<gene>
    <name evidence="5" type="ORF">O0931_09140</name>
</gene>
<evidence type="ECO:0000256" key="4">
    <source>
        <dbReference type="SAM" id="SignalP"/>
    </source>
</evidence>
<sequence>MKYSLLLLFSSLCITTVSYGQTDTLNAPGSGLPGLYADSHLVVFGKKFYIYPTTNGFKGWKATIFTCWSSKDLVRWKNEKVILNLPKDLTWGKEKAWAPAIASKNNKY</sequence>
<protein>
    <submittedName>
        <fullName evidence="5">Family 43 glycosylhydrolase</fullName>
    </submittedName>
</protein>
<comment type="caution">
    <text evidence="5">The sequence shown here is derived from an EMBL/GenBank/DDBJ whole genome shotgun (WGS) entry which is preliminary data.</text>
</comment>
<keyword evidence="3" id="KW-0326">Glycosidase</keyword>
<keyword evidence="4" id="KW-0732">Signal</keyword>
<evidence type="ECO:0000256" key="3">
    <source>
        <dbReference type="ARBA" id="ARBA00023295"/>
    </source>
</evidence>
<feature type="signal peptide" evidence="4">
    <location>
        <begin position="1"/>
        <end position="20"/>
    </location>
</feature>
<dbReference type="Pfam" id="PF04616">
    <property type="entry name" value="Glyco_hydro_43"/>
    <property type="match status" value="1"/>
</dbReference>
<dbReference type="Gene3D" id="2.115.10.20">
    <property type="entry name" value="Glycosyl hydrolase domain, family 43"/>
    <property type="match status" value="1"/>
</dbReference>
<evidence type="ECO:0000256" key="1">
    <source>
        <dbReference type="ARBA" id="ARBA00009865"/>
    </source>
</evidence>
<comment type="similarity">
    <text evidence="1">Belongs to the glycosyl hydrolase 43 family.</text>
</comment>
<evidence type="ECO:0000313" key="5">
    <source>
        <dbReference type="EMBL" id="MCZ4223460.1"/>
    </source>
</evidence>
<reference evidence="5" key="1">
    <citation type="submission" date="2022-12" db="EMBL/GenBank/DDBJ databases">
        <title>Genome sequence of SJ11.</title>
        <authorList>
            <person name="Woo H."/>
        </authorList>
    </citation>
    <scope>NUCLEOTIDE SEQUENCE</scope>
    <source>
        <strain evidence="5">SJ11</strain>
    </source>
</reference>
<feature type="chain" id="PRO_5045917451" evidence="4">
    <location>
        <begin position="21"/>
        <end position="108"/>
    </location>
</feature>
<proteinExistence type="inferred from homology"/>
<dbReference type="RefSeq" id="WP_269415253.1">
    <property type="nucleotide sequence ID" value="NZ_JAPWGL010000002.1"/>
</dbReference>
<keyword evidence="2" id="KW-0378">Hydrolase</keyword>
<evidence type="ECO:0000313" key="6">
    <source>
        <dbReference type="Proteomes" id="UP001144341"/>
    </source>
</evidence>
<name>A0ABT4KX01_9SPHI</name>
<accession>A0ABT4KX01</accession>
<dbReference type="Proteomes" id="UP001144341">
    <property type="component" value="Unassembled WGS sequence"/>
</dbReference>
<evidence type="ECO:0000256" key="2">
    <source>
        <dbReference type="ARBA" id="ARBA00022801"/>
    </source>
</evidence>
<dbReference type="InterPro" id="IPR006710">
    <property type="entry name" value="Glyco_hydro_43"/>
</dbReference>
<dbReference type="EMBL" id="JAPWGL010000002">
    <property type="protein sequence ID" value="MCZ4223460.1"/>
    <property type="molecule type" value="Genomic_DNA"/>
</dbReference>
<organism evidence="5 6">
    <name type="scientific">Pedobacter rhodius</name>
    <dbReference type="NCBI Taxonomy" id="3004098"/>
    <lineage>
        <taxon>Bacteria</taxon>
        <taxon>Pseudomonadati</taxon>
        <taxon>Bacteroidota</taxon>
        <taxon>Sphingobacteriia</taxon>
        <taxon>Sphingobacteriales</taxon>
        <taxon>Sphingobacteriaceae</taxon>
        <taxon>Pedobacter</taxon>
    </lineage>
</organism>
<dbReference type="InterPro" id="IPR023296">
    <property type="entry name" value="Glyco_hydro_beta-prop_sf"/>
</dbReference>